<dbReference type="PANTHER" id="PTHR23355:SF65">
    <property type="entry name" value="EXORIBONUCLEASE CYT-4, PUTATIVE (AFU_ORTHOLOGUE AFUA_7G01550)-RELATED"/>
    <property type="match status" value="1"/>
</dbReference>
<dbReference type="PANTHER" id="PTHR23355">
    <property type="entry name" value="RIBONUCLEASE"/>
    <property type="match status" value="1"/>
</dbReference>
<dbReference type="SUPFAM" id="SSF50249">
    <property type="entry name" value="Nucleic acid-binding proteins"/>
    <property type="match status" value="1"/>
</dbReference>
<keyword evidence="4" id="KW-1185">Reference proteome</keyword>
<dbReference type="SMART" id="SM00955">
    <property type="entry name" value="RNB"/>
    <property type="match status" value="1"/>
</dbReference>
<evidence type="ECO:0000313" key="3">
    <source>
        <dbReference type="EMBL" id="KAF5359276.1"/>
    </source>
</evidence>
<comment type="caution">
    <text evidence="3">The sequence shown here is derived from an EMBL/GenBank/DDBJ whole genome shotgun (WGS) entry which is preliminary data.</text>
</comment>
<organism evidence="3 4">
    <name type="scientific">Leucocoprinus leucothites</name>
    <dbReference type="NCBI Taxonomy" id="201217"/>
    <lineage>
        <taxon>Eukaryota</taxon>
        <taxon>Fungi</taxon>
        <taxon>Dikarya</taxon>
        <taxon>Basidiomycota</taxon>
        <taxon>Agaricomycotina</taxon>
        <taxon>Agaricomycetes</taxon>
        <taxon>Agaricomycetidae</taxon>
        <taxon>Agaricales</taxon>
        <taxon>Agaricineae</taxon>
        <taxon>Agaricaceae</taxon>
        <taxon>Leucocoprinus</taxon>
    </lineage>
</organism>
<proteinExistence type="predicted"/>
<dbReference type="AlphaFoldDB" id="A0A8H5G6M2"/>
<evidence type="ECO:0000256" key="1">
    <source>
        <dbReference type="SAM" id="MobiDB-lite"/>
    </source>
</evidence>
<gene>
    <name evidence="3" type="ORF">D9756_003079</name>
</gene>
<feature type="domain" description="RNB" evidence="2">
    <location>
        <begin position="499"/>
        <end position="854"/>
    </location>
</feature>
<name>A0A8H5G6M2_9AGAR</name>
<dbReference type="InterPro" id="IPR050180">
    <property type="entry name" value="RNR_Ribonuclease"/>
</dbReference>
<dbReference type="GO" id="GO:0003723">
    <property type="term" value="F:RNA binding"/>
    <property type="evidence" value="ECO:0007669"/>
    <property type="project" value="InterPro"/>
</dbReference>
<dbReference type="InterPro" id="IPR001900">
    <property type="entry name" value="RNase_II/R"/>
</dbReference>
<dbReference type="InterPro" id="IPR012340">
    <property type="entry name" value="NA-bd_OB-fold"/>
</dbReference>
<dbReference type="OrthoDB" id="2285229at2759"/>
<dbReference type="EMBL" id="JAACJO010000004">
    <property type="protein sequence ID" value="KAF5359276.1"/>
    <property type="molecule type" value="Genomic_DNA"/>
</dbReference>
<evidence type="ECO:0000313" key="4">
    <source>
        <dbReference type="Proteomes" id="UP000559027"/>
    </source>
</evidence>
<feature type="region of interest" description="Disordered" evidence="1">
    <location>
        <begin position="22"/>
        <end position="53"/>
    </location>
</feature>
<dbReference type="GO" id="GO:0006402">
    <property type="term" value="P:mRNA catabolic process"/>
    <property type="evidence" value="ECO:0007669"/>
    <property type="project" value="TreeGrafter"/>
</dbReference>
<dbReference type="Proteomes" id="UP000559027">
    <property type="component" value="Unassembled WGS sequence"/>
</dbReference>
<reference evidence="3 4" key="1">
    <citation type="journal article" date="2020" name="ISME J.">
        <title>Uncovering the hidden diversity of litter-decomposition mechanisms in mushroom-forming fungi.</title>
        <authorList>
            <person name="Floudas D."/>
            <person name="Bentzer J."/>
            <person name="Ahren D."/>
            <person name="Johansson T."/>
            <person name="Persson P."/>
            <person name="Tunlid A."/>
        </authorList>
    </citation>
    <scope>NUCLEOTIDE SEQUENCE [LARGE SCALE GENOMIC DNA]</scope>
    <source>
        <strain evidence="3 4">CBS 146.42</strain>
    </source>
</reference>
<dbReference type="Pfam" id="PF00773">
    <property type="entry name" value="RNB"/>
    <property type="match status" value="1"/>
</dbReference>
<protein>
    <recommendedName>
        <fullName evidence="2">RNB domain-containing protein</fullName>
    </recommendedName>
</protein>
<sequence>MHRTVVRVSAPRLCINQARYASSTANDGTAPSLKRKGKSKAEEGPPPAPKTYIHERSDFSRFTDKLVAKARPKDERGWKHIRSLRGDEMRLKQQVKEGAERSTKAARTPAFNRLRSAAAVKLEESYPSREKEAFNSPDVAEMDESEEVRYTPEAPLGSFVEVRRNDVTESGVVIGSGFKDRQWQMSVLTSSGESWAVLKEDCFFTIPSLCPADLATRCGMDSKPVNGTQLYARIEVLKRLRTLQNEVENATVGISRKLDSIYDTVRARIPREWSEVTVSEVAKTCHKNPTAVEIYATHRVMMNATARFVVTSSYPVSQILSVRPREEVEDLLKVQDWVRDKSPVINEFVTKGLEVAKAQRRMAEESMGEAPSTVPAEHKWTANDLTIIRFLKASLRHTRAVQMDPYSVPLGFIVRRIYGLNVVTHADDYVHRFLVDIGVLAPWQDLIIHDRRNKLDLETNPSVLMERENNILRALENSKDTNPIHPEDFYSVDPLSSVRHDWGDMPVYVIDDVTAEELDDGISVEPIPSEPGNAWIHVHIADPASLIPPTNFLAQKAAAQHETWYTIPKSFPLFPKAIIHHPTRGLSMGQRSRNGSPENVITFSAKVDSNGEIADFTVRAGLIRNVKVINYDSVDAKLGTEYQPPTHPFGGAPIKQRDMDLDPRAIQDLKIVNEYAKRQAEKRLAMNWFSFNRTKSVLQRANTFPPDVDSFTNEALFHRGFPQLTYALATTETDMKEGARNMIAESMKLACRVASMWFLERNIPMIRRCSNPMVPASEESIELLLSARNSYGFINEQQMLKHVIYQPAAFYATVPGMHWGVGVPEGQGYVRVTSPLRRYCDLLAHWQIHRALLQEKRGQTVKGLYDQEFIEKFATSVAVKEQFLKGTQRRHTRYWALLYIKRWQEMFADGKNKDLWPKDESGQPIEDPLQDLEGYFVSMPKLNRLTTETQAQIQIPKLGIKEYLSESTLKRLGYPEIGTSMPVRIHNINLGVKPTMVLKVDGSRS</sequence>
<dbReference type="GO" id="GO:0000175">
    <property type="term" value="F:3'-5'-RNA exonuclease activity"/>
    <property type="evidence" value="ECO:0007669"/>
    <property type="project" value="TreeGrafter"/>
</dbReference>
<accession>A0A8H5G6M2</accession>
<evidence type="ECO:0000259" key="2">
    <source>
        <dbReference type="SMART" id="SM00955"/>
    </source>
</evidence>
<dbReference type="GO" id="GO:0000932">
    <property type="term" value="C:P-body"/>
    <property type="evidence" value="ECO:0007669"/>
    <property type="project" value="TreeGrafter"/>
</dbReference>